<gene>
    <name evidence="5" type="ORF">M5K25_003075</name>
</gene>
<dbReference type="AlphaFoldDB" id="A0ABD0VPD5"/>
<proteinExistence type="inferred from homology"/>
<feature type="repeat" description="PPR" evidence="3">
    <location>
        <begin position="275"/>
        <end position="309"/>
    </location>
</feature>
<feature type="repeat" description="PPR" evidence="3">
    <location>
        <begin position="345"/>
        <end position="379"/>
    </location>
</feature>
<evidence type="ECO:0000313" key="5">
    <source>
        <dbReference type="EMBL" id="KAL0926824.1"/>
    </source>
</evidence>
<protein>
    <recommendedName>
        <fullName evidence="7">Pentatricopeptide repeat-containing protein</fullName>
    </recommendedName>
</protein>
<feature type="repeat" description="PPR" evidence="3">
    <location>
        <begin position="521"/>
        <end position="555"/>
    </location>
</feature>
<evidence type="ECO:0000256" key="3">
    <source>
        <dbReference type="PROSITE-ProRule" id="PRU00708"/>
    </source>
</evidence>
<dbReference type="EMBL" id="JANQDX010000003">
    <property type="protein sequence ID" value="KAL0926824.1"/>
    <property type="molecule type" value="Genomic_DNA"/>
</dbReference>
<evidence type="ECO:0000256" key="2">
    <source>
        <dbReference type="ARBA" id="ARBA00022737"/>
    </source>
</evidence>
<evidence type="ECO:0000256" key="4">
    <source>
        <dbReference type="SAM" id="MobiDB-lite"/>
    </source>
</evidence>
<dbReference type="Proteomes" id="UP001552299">
    <property type="component" value="Unassembled WGS sequence"/>
</dbReference>
<evidence type="ECO:0008006" key="7">
    <source>
        <dbReference type="Google" id="ProtNLM"/>
    </source>
</evidence>
<dbReference type="Pfam" id="PF12854">
    <property type="entry name" value="PPR_1"/>
    <property type="match status" value="1"/>
</dbReference>
<reference evidence="5 6" key="1">
    <citation type="journal article" date="2024" name="Plant Biotechnol. J.">
        <title>Dendrobium thyrsiflorum genome and its molecular insights into genes involved in important horticultural traits.</title>
        <authorList>
            <person name="Chen B."/>
            <person name="Wang J.Y."/>
            <person name="Zheng P.J."/>
            <person name="Li K.L."/>
            <person name="Liang Y.M."/>
            <person name="Chen X.F."/>
            <person name="Zhang C."/>
            <person name="Zhao X."/>
            <person name="He X."/>
            <person name="Zhang G.Q."/>
            <person name="Liu Z.J."/>
            <person name="Xu Q."/>
        </authorList>
    </citation>
    <scope>NUCLEOTIDE SEQUENCE [LARGE SCALE GENOMIC DNA]</scope>
    <source>
        <strain evidence="5">GZMU011</strain>
    </source>
</reference>
<dbReference type="Pfam" id="PF13041">
    <property type="entry name" value="PPR_2"/>
    <property type="match status" value="2"/>
</dbReference>
<keyword evidence="2" id="KW-0677">Repeat</keyword>
<evidence type="ECO:0000256" key="1">
    <source>
        <dbReference type="ARBA" id="ARBA00007626"/>
    </source>
</evidence>
<keyword evidence="6" id="KW-1185">Reference proteome</keyword>
<name>A0ABD0VPD5_DENTH</name>
<accession>A0ABD0VPD5</accession>
<dbReference type="InterPro" id="IPR002885">
    <property type="entry name" value="PPR_rpt"/>
</dbReference>
<dbReference type="PANTHER" id="PTHR47447:SF28">
    <property type="entry name" value="PENTACOTRIPEPTIDE-REPEAT REGION OF PRORP DOMAIN-CONTAINING PROTEIN"/>
    <property type="match status" value="1"/>
</dbReference>
<dbReference type="Pfam" id="PF01535">
    <property type="entry name" value="PPR"/>
    <property type="match status" value="1"/>
</dbReference>
<dbReference type="PANTHER" id="PTHR47447">
    <property type="entry name" value="OS03G0856100 PROTEIN"/>
    <property type="match status" value="1"/>
</dbReference>
<feature type="region of interest" description="Disordered" evidence="4">
    <location>
        <begin position="79"/>
        <end position="117"/>
    </location>
</feature>
<dbReference type="PROSITE" id="PS51375">
    <property type="entry name" value="PPR"/>
    <property type="match status" value="8"/>
</dbReference>
<dbReference type="Gene3D" id="1.25.40.10">
    <property type="entry name" value="Tetratricopeptide repeat domain"/>
    <property type="match status" value="3"/>
</dbReference>
<feature type="repeat" description="PPR" evidence="3">
    <location>
        <begin position="451"/>
        <end position="485"/>
    </location>
</feature>
<feature type="repeat" description="PPR" evidence="3">
    <location>
        <begin position="486"/>
        <end position="520"/>
    </location>
</feature>
<sequence length="594" mass="67643">MLKRVERSFNFRVLFQTQEFFFKSSNLCMCFASPSFACNENAFFSSASSSGNGTSDGSPEQNPYFGALFGKMTDLGCQHHKLSGKGQSNPRTDISLDSNESGEAIEGPFHSPGRRSASEFSEMCGLDDLSETDEESDGLEDSDDSEFGVLNLFKRSTDQRESNERFQEEKDESRHPLVKETCRLLGLRHAWNPKLEAELRSLLRSLKPTQVSAVLCSQPDARLAVSYFLWADRQWRYRHSPEVYCTMLEILSKTKLSQASRRVLRLMIRRGITRKPEDFANVMVSYSRAGKLRSAMRLLNLMQKDGCSPDLIICNTAIHVLVMANRLEKALRFLHRMQSVGINPDVVTFNCLIKGFCDVHRVEDALEMIREMPFKGCPPDKISYYTVITFLCKEKRVEEVRELLEKMKNDSNLIPDQVTHNLLIHVLSKHGHSDEALGFLQESEEKCFRVDKIGYSAIIHSFCRDGRMEEAKDIVKEMITKGCLPDVVTYTAVVNGFCRIGKIDQARKLMDYMYKKGCKPNAVTYTAFLNGLCRIGGSIEAKDMLNKSEEEWWTPTAITYSVVVHGLRREGMGNPLKLRSLWRTVKVRVAPLLW</sequence>
<feature type="compositionally biased region" description="Polar residues" evidence="4">
    <location>
        <begin position="85"/>
        <end position="101"/>
    </location>
</feature>
<dbReference type="InterPro" id="IPR011990">
    <property type="entry name" value="TPR-like_helical_dom_sf"/>
</dbReference>
<comment type="similarity">
    <text evidence="1">Belongs to the PPR family. P subfamily.</text>
</comment>
<organism evidence="5 6">
    <name type="scientific">Dendrobium thyrsiflorum</name>
    <name type="common">Pinecone-like raceme dendrobium</name>
    <name type="synonym">Orchid</name>
    <dbReference type="NCBI Taxonomy" id="117978"/>
    <lineage>
        <taxon>Eukaryota</taxon>
        <taxon>Viridiplantae</taxon>
        <taxon>Streptophyta</taxon>
        <taxon>Embryophyta</taxon>
        <taxon>Tracheophyta</taxon>
        <taxon>Spermatophyta</taxon>
        <taxon>Magnoliopsida</taxon>
        <taxon>Liliopsida</taxon>
        <taxon>Asparagales</taxon>
        <taxon>Orchidaceae</taxon>
        <taxon>Epidendroideae</taxon>
        <taxon>Malaxideae</taxon>
        <taxon>Dendrobiinae</taxon>
        <taxon>Dendrobium</taxon>
    </lineage>
</organism>
<feature type="repeat" description="PPR" evidence="3">
    <location>
        <begin position="380"/>
        <end position="410"/>
    </location>
</feature>
<dbReference type="Pfam" id="PF13812">
    <property type="entry name" value="PPR_3"/>
    <property type="match status" value="1"/>
</dbReference>
<comment type="caution">
    <text evidence="5">The sequence shown here is derived from an EMBL/GenBank/DDBJ whole genome shotgun (WGS) entry which is preliminary data.</text>
</comment>
<feature type="repeat" description="PPR" evidence="3">
    <location>
        <begin position="310"/>
        <end position="344"/>
    </location>
</feature>
<dbReference type="NCBIfam" id="TIGR00756">
    <property type="entry name" value="PPR"/>
    <property type="match status" value="7"/>
</dbReference>
<evidence type="ECO:0000313" key="6">
    <source>
        <dbReference type="Proteomes" id="UP001552299"/>
    </source>
</evidence>
<feature type="repeat" description="PPR" evidence="3">
    <location>
        <begin position="416"/>
        <end position="450"/>
    </location>
</feature>